<name>A0ABQ6LRB5_9RHOB</name>
<reference evidence="1 2" key="1">
    <citation type="submission" date="2023-04" db="EMBL/GenBank/DDBJ databases">
        <title>Marinoamorphus aggregata gen. nov., sp. Nov., isolate from tissue of brittle star Ophioplocus japonicus.</title>
        <authorList>
            <person name="Kawano K."/>
            <person name="Sawayama S."/>
            <person name="Nakagawa S."/>
        </authorList>
    </citation>
    <scope>NUCLEOTIDE SEQUENCE [LARGE SCALE GENOMIC DNA]</scope>
    <source>
        <strain evidence="1 2">NKW23</strain>
    </source>
</reference>
<organism evidence="1 2">
    <name type="scientific">Paralimibaculum aggregatum</name>
    <dbReference type="NCBI Taxonomy" id="3036245"/>
    <lineage>
        <taxon>Bacteria</taxon>
        <taxon>Pseudomonadati</taxon>
        <taxon>Pseudomonadota</taxon>
        <taxon>Alphaproteobacteria</taxon>
        <taxon>Rhodobacterales</taxon>
        <taxon>Paracoccaceae</taxon>
        <taxon>Paralimibaculum</taxon>
    </lineage>
</organism>
<dbReference type="PANTHER" id="PTHR36529:SF1">
    <property type="entry name" value="GLYCOSYLTRANSFERASE"/>
    <property type="match status" value="1"/>
</dbReference>
<gene>
    <name evidence="1" type="ORF">LNKW23_41380</name>
</gene>
<keyword evidence="2" id="KW-1185">Reference proteome</keyword>
<dbReference type="Pfam" id="PF09837">
    <property type="entry name" value="DUF2064"/>
    <property type="match status" value="1"/>
</dbReference>
<dbReference type="Proteomes" id="UP001239909">
    <property type="component" value="Unassembled WGS sequence"/>
</dbReference>
<accession>A0ABQ6LRB5</accession>
<dbReference type="SUPFAM" id="SSF53448">
    <property type="entry name" value="Nucleotide-diphospho-sugar transferases"/>
    <property type="match status" value="1"/>
</dbReference>
<dbReference type="EMBL" id="BSYI01000046">
    <property type="protein sequence ID" value="GMG84922.1"/>
    <property type="molecule type" value="Genomic_DNA"/>
</dbReference>
<evidence type="ECO:0000313" key="1">
    <source>
        <dbReference type="EMBL" id="GMG84922.1"/>
    </source>
</evidence>
<comment type="caution">
    <text evidence="1">The sequence shown here is derived from an EMBL/GenBank/DDBJ whole genome shotgun (WGS) entry which is preliminary data.</text>
</comment>
<dbReference type="InterPro" id="IPR018641">
    <property type="entry name" value="Trfase_1_rSAM/seldom-assoc"/>
</dbReference>
<dbReference type="PANTHER" id="PTHR36529">
    <property type="entry name" value="SLL1095 PROTEIN"/>
    <property type="match status" value="1"/>
</dbReference>
<protein>
    <submittedName>
        <fullName evidence="1">TIGR04282 family arsenosugar biosynthesis glycosyltransferase</fullName>
    </submittedName>
</protein>
<evidence type="ECO:0000313" key="2">
    <source>
        <dbReference type="Proteomes" id="UP001239909"/>
    </source>
</evidence>
<sequence length="189" mass="20066">MLAKVPQAGRVKTRLACEIGPVAASWWYRHQLLRLLRRLRDPRWQLVLAVAPDRAVGDPALPAGLPRIPQGQGDLGTRMERALAAQPPGPALLVGGDIPGLGPAHVARAFALLGRHEAVLGPAEDGGFWGIGLRRGAQAAPRPLFAGVRWSVPDTLAETRAALAPLSVGLADRLPDVDSLADLRRTHSA</sequence>
<dbReference type="InterPro" id="IPR029044">
    <property type="entry name" value="Nucleotide-diphossugar_trans"/>
</dbReference>
<proteinExistence type="predicted"/>
<dbReference type="Gene3D" id="3.90.550.10">
    <property type="entry name" value="Spore Coat Polysaccharide Biosynthesis Protein SpsA, Chain A"/>
    <property type="match status" value="1"/>
</dbReference>